<feature type="compositionally biased region" description="Basic residues" evidence="1">
    <location>
        <begin position="65"/>
        <end position="75"/>
    </location>
</feature>
<feature type="region of interest" description="Disordered" evidence="1">
    <location>
        <begin position="53"/>
        <end position="94"/>
    </location>
</feature>
<dbReference type="AlphaFoldDB" id="A0A919GJU5"/>
<reference evidence="2" key="1">
    <citation type="journal article" date="2014" name="Int. J. Syst. Evol. Microbiol.">
        <title>Complete genome sequence of Corynebacterium casei LMG S-19264T (=DSM 44701T), isolated from a smear-ripened cheese.</title>
        <authorList>
            <consortium name="US DOE Joint Genome Institute (JGI-PGF)"/>
            <person name="Walter F."/>
            <person name="Albersmeier A."/>
            <person name="Kalinowski J."/>
            <person name="Ruckert C."/>
        </authorList>
    </citation>
    <scope>NUCLEOTIDE SEQUENCE</scope>
    <source>
        <strain evidence="2">CGMCC 4.7403</strain>
    </source>
</reference>
<comment type="caution">
    <text evidence="2">The sequence shown here is derived from an EMBL/GenBank/DDBJ whole genome shotgun (WGS) entry which is preliminary data.</text>
</comment>
<gene>
    <name evidence="2" type="ORF">GCM10017771_18680</name>
</gene>
<protein>
    <recommendedName>
        <fullName evidence="4">Transposase</fullName>
    </recommendedName>
</protein>
<dbReference type="Proteomes" id="UP000603227">
    <property type="component" value="Unassembled WGS sequence"/>
</dbReference>
<evidence type="ECO:0000256" key="1">
    <source>
        <dbReference type="SAM" id="MobiDB-lite"/>
    </source>
</evidence>
<dbReference type="EMBL" id="BNAT01000005">
    <property type="protein sequence ID" value="GHH85514.1"/>
    <property type="molecule type" value="Genomic_DNA"/>
</dbReference>
<name>A0A919GJU5_9ACTN</name>
<sequence length="94" mass="9771">MFQALMEGMIGEAARRGQVGLSLVSVDSTTARAHHDAAGARLSEDVLAALEQATEQSKGATGRDKRIKKVRKVSRRPTSPVPAAPGSPTAPAHG</sequence>
<proteinExistence type="predicted"/>
<accession>A0A919GJU5</accession>
<evidence type="ECO:0000313" key="2">
    <source>
        <dbReference type="EMBL" id="GHH85514.1"/>
    </source>
</evidence>
<evidence type="ECO:0000313" key="3">
    <source>
        <dbReference type="Proteomes" id="UP000603227"/>
    </source>
</evidence>
<organism evidence="2 3">
    <name type="scientific">Streptomyces capitiformicae</name>
    <dbReference type="NCBI Taxonomy" id="2014920"/>
    <lineage>
        <taxon>Bacteria</taxon>
        <taxon>Bacillati</taxon>
        <taxon>Actinomycetota</taxon>
        <taxon>Actinomycetes</taxon>
        <taxon>Kitasatosporales</taxon>
        <taxon>Streptomycetaceae</taxon>
        <taxon>Streptomyces</taxon>
    </lineage>
</organism>
<reference evidence="2" key="2">
    <citation type="submission" date="2020-09" db="EMBL/GenBank/DDBJ databases">
        <authorList>
            <person name="Sun Q."/>
            <person name="Zhou Y."/>
        </authorList>
    </citation>
    <scope>NUCLEOTIDE SEQUENCE</scope>
    <source>
        <strain evidence="2">CGMCC 4.7403</strain>
    </source>
</reference>
<keyword evidence="3" id="KW-1185">Reference proteome</keyword>
<evidence type="ECO:0008006" key="4">
    <source>
        <dbReference type="Google" id="ProtNLM"/>
    </source>
</evidence>